<evidence type="ECO:0008006" key="3">
    <source>
        <dbReference type="Google" id="ProtNLM"/>
    </source>
</evidence>
<evidence type="ECO:0000313" key="1">
    <source>
        <dbReference type="EMBL" id="AGZ42621.1"/>
    </source>
</evidence>
<protein>
    <recommendedName>
        <fullName evidence="3">Activator of Hsp90 ATPase 1 family protein</fullName>
    </recommendedName>
</protein>
<sequence>MGKDFEIRLDAEVPADPAQVWETIATGPGISSWFVGRTEIDGDTVRTSFGDGWIPAGTVTVADDPRHFVYRSEPAPDGRFLANEYLIEGRDGSATVLRSVTSGFLPGDDWADEFEAMRFGTELFFGTLVQCLTYFPGRTATPVTVFGPPVKDWSVTWQHLHTALGLGADPRPGDEAGWEHGGVVYFTNPHTLGIRTPDALYRFIRGLNGTLLAAHELFTPADTADWQRFLDDLDA</sequence>
<dbReference type="PATRIC" id="fig|1246995.3.peg.4408"/>
<keyword evidence="2" id="KW-1185">Reference proteome</keyword>
<organism evidence="1 2">
    <name type="scientific">Actinoplanes friuliensis DSM 7358</name>
    <dbReference type="NCBI Taxonomy" id="1246995"/>
    <lineage>
        <taxon>Bacteria</taxon>
        <taxon>Bacillati</taxon>
        <taxon>Actinomycetota</taxon>
        <taxon>Actinomycetes</taxon>
        <taxon>Micromonosporales</taxon>
        <taxon>Micromonosporaceae</taxon>
        <taxon>Actinoplanes</taxon>
    </lineage>
</organism>
<proteinExistence type="predicted"/>
<dbReference type="AlphaFoldDB" id="U5W3Y5"/>
<dbReference type="RefSeq" id="WP_023362993.1">
    <property type="nucleotide sequence ID" value="NC_022657.1"/>
</dbReference>
<dbReference type="EMBL" id="CP006272">
    <property type="protein sequence ID" value="AGZ42621.1"/>
    <property type="molecule type" value="Genomic_DNA"/>
</dbReference>
<reference evidence="1 2" key="1">
    <citation type="journal article" date="2014" name="J. Biotechnol.">
        <title>Complete genome sequence of the actinobacterium Actinoplanes friuliensis HAG 010964, producer of the lipopeptide antibiotic friulimycin.</title>
        <authorList>
            <person name="Ruckert C."/>
            <person name="Szczepanowski R."/>
            <person name="Albersmeier A."/>
            <person name="Goesmann A."/>
            <person name="Fischer N."/>
            <person name="Steinkamper A."/>
            <person name="Puhler A."/>
            <person name="Biener R."/>
            <person name="Schwartz D."/>
            <person name="Kalinowski J."/>
        </authorList>
    </citation>
    <scope>NUCLEOTIDE SEQUENCE [LARGE SCALE GENOMIC DNA]</scope>
    <source>
        <strain evidence="1 2">DSM 7358</strain>
    </source>
</reference>
<dbReference type="STRING" id="1246995.AFR_21755"/>
<dbReference type="CDD" id="cd07814">
    <property type="entry name" value="SRPBCC_CalC_Aha1-like"/>
    <property type="match status" value="1"/>
</dbReference>
<dbReference type="SUPFAM" id="SSF55961">
    <property type="entry name" value="Bet v1-like"/>
    <property type="match status" value="1"/>
</dbReference>
<evidence type="ECO:0000313" key="2">
    <source>
        <dbReference type="Proteomes" id="UP000017746"/>
    </source>
</evidence>
<dbReference type="eggNOG" id="COG3832">
    <property type="taxonomic scope" value="Bacteria"/>
</dbReference>
<dbReference type="Proteomes" id="UP000017746">
    <property type="component" value="Chromosome"/>
</dbReference>
<dbReference type="OrthoDB" id="8417725at2"/>
<dbReference type="InterPro" id="IPR023393">
    <property type="entry name" value="START-like_dom_sf"/>
</dbReference>
<dbReference type="HOGENOM" id="CLU_084739_0_0_11"/>
<name>U5W3Y5_9ACTN</name>
<dbReference type="KEGG" id="afs:AFR_21755"/>
<gene>
    <name evidence="1" type="ORF">AFR_21755</name>
</gene>
<dbReference type="Gene3D" id="3.30.530.20">
    <property type="match status" value="1"/>
</dbReference>
<accession>U5W3Y5</accession>